<dbReference type="KEGG" id="lsh:CAB17_16760"/>
<sequence length="242" mass="27935">MDKVMKRYLDKINAQGQYTEFPGVTVIANASKSDSAFWSKIHNVLNSNLVSSYFAPLPPKSYHMTAMDLYTEMADGGDNWGKFITERLSAFRKLYTVLEENKIYPQIKLKAIRTSSVIQLQVEIPQEQRATIEAIAESFNIAHKIPKEMHITLAYQYKLVAGADGEKLKKYLEEEIQRLFDEYPSITLDAPQLSYFKNMEKFVPWDAKKNPFTPKRFTLFQCFSTTDEEDNEASEESQLKLN</sequence>
<dbReference type="SUPFAM" id="SSF55144">
    <property type="entry name" value="LigT-like"/>
    <property type="match status" value="1"/>
</dbReference>
<gene>
    <name evidence="2" type="ORF">CAB17_16760</name>
</gene>
<evidence type="ECO:0000259" key="1">
    <source>
        <dbReference type="Pfam" id="PF08975"/>
    </source>
</evidence>
<dbReference type="Gene3D" id="3.90.1140.10">
    <property type="entry name" value="Cyclic phosphodiesterase"/>
    <property type="match status" value="1"/>
</dbReference>
<evidence type="ECO:0000313" key="3">
    <source>
        <dbReference type="Proteomes" id="UP000234343"/>
    </source>
</evidence>
<dbReference type="AlphaFoldDB" id="A0A2H5FPN1"/>
<accession>A0A2H5FPN1</accession>
<dbReference type="InterPro" id="IPR009097">
    <property type="entry name" value="Cyclic_Pdiesterase"/>
</dbReference>
<keyword evidence="3" id="KW-1185">Reference proteome</keyword>
<organism evidence="2 3">
    <name type="scientific">Legionella sainthelensi</name>
    <dbReference type="NCBI Taxonomy" id="28087"/>
    <lineage>
        <taxon>Bacteria</taxon>
        <taxon>Pseudomonadati</taxon>
        <taxon>Pseudomonadota</taxon>
        <taxon>Gammaproteobacteria</taxon>
        <taxon>Legionellales</taxon>
        <taxon>Legionellaceae</taxon>
        <taxon>Legionella</taxon>
    </lineage>
</organism>
<dbReference type="InterPro" id="IPR015069">
    <property type="entry name" value="2H-PEstase_DUF1868"/>
</dbReference>
<reference evidence="2 3" key="1">
    <citation type="submission" date="2017-12" db="EMBL/GenBank/DDBJ databases">
        <title>Legionella sainthelensi LA01-117, whole genome sequence of a clinical isolate from New Zealand.</title>
        <authorList>
            <person name="Cree S.L."/>
            <person name="Slow S."/>
            <person name="Kennedy M.A."/>
            <person name="Murdoch D.R."/>
            <person name="Biggs P.J."/>
            <person name="Anderson T."/>
        </authorList>
    </citation>
    <scope>NUCLEOTIDE SEQUENCE [LARGE SCALE GENOMIC DNA]</scope>
    <source>
        <strain evidence="2 3">LA01-117</strain>
    </source>
</reference>
<evidence type="ECO:0000313" key="2">
    <source>
        <dbReference type="EMBL" id="AUH73515.1"/>
    </source>
</evidence>
<dbReference type="EMBL" id="CP025491">
    <property type="protein sequence ID" value="AUH73515.1"/>
    <property type="molecule type" value="Genomic_DNA"/>
</dbReference>
<dbReference type="Pfam" id="PF08975">
    <property type="entry name" value="2H-phosphodiest"/>
    <property type="match status" value="1"/>
</dbReference>
<name>A0A2H5FPN1_9GAMM</name>
<dbReference type="Proteomes" id="UP000234343">
    <property type="component" value="Chromosome"/>
</dbReference>
<feature type="domain" description="DUF1868" evidence="1">
    <location>
        <begin position="12"/>
        <end position="86"/>
    </location>
</feature>
<protein>
    <submittedName>
        <fullName evidence="2">DUF1868 domain-containing protein</fullName>
    </submittedName>
</protein>
<proteinExistence type="predicted"/>